<comment type="caution">
    <text evidence="1">The sequence shown here is derived from an EMBL/GenBank/DDBJ whole genome shotgun (WGS) entry which is preliminary data.</text>
</comment>
<protein>
    <submittedName>
        <fullName evidence="1">Uncharacterized protein</fullName>
    </submittedName>
</protein>
<reference evidence="2" key="1">
    <citation type="journal article" date="2019" name="Int. J. Syst. Evol. Microbiol.">
        <title>The Global Catalogue of Microorganisms (GCM) 10K type strain sequencing project: providing services to taxonomists for standard genome sequencing and annotation.</title>
        <authorList>
            <consortium name="The Broad Institute Genomics Platform"/>
            <consortium name="The Broad Institute Genome Sequencing Center for Infectious Disease"/>
            <person name="Wu L."/>
            <person name="Ma J."/>
        </authorList>
    </citation>
    <scope>NUCLEOTIDE SEQUENCE [LARGE SCALE GENOMIC DNA]</scope>
    <source>
        <strain evidence="2">CCUG 66188</strain>
    </source>
</reference>
<sequence length="108" mass="12029">MLTFIVAHPFQSKIAQFQARERRNSQLFQALLTQKWAILAKPAGRGGFCLCHPGCSLPMITLLRSHQGASGKIRLARVGDNECQHDLERFGTSHITCSLPLASVEREK</sequence>
<dbReference type="EMBL" id="JBHSWG010000001">
    <property type="protein sequence ID" value="MFC6758692.1"/>
    <property type="molecule type" value="Genomic_DNA"/>
</dbReference>
<evidence type="ECO:0000313" key="1">
    <source>
        <dbReference type="EMBL" id="MFC6758692.1"/>
    </source>
</evidence>
<name>A0ABW2AZH5_9RHOB</name>
<gene>
    <name evidence="1" type="ORF">ACFQFQ_02930</name>
</gene>
<proteinExistence type="predicted"/>
<dbReference type="Proteomes" id="UP001596353">
    <property type="component" value="Unassembled WGS sequence"/>
</dbReference>
<accession>A0ABW2AZH5</accession>
<organism evidence="1 2">
    <name type="scientific">Sulfitobacter porphyrae</name>
    <dbReference type="NCBI Taxonomy" id="1246864"/>
    <lineage>
        <taxon>Bacteria</taxon>
        <taxon>Pseudomonadati</taxon>
        <taxon>Pseudomonadota</taxon>
        <taxon>Alphaproteobacteria</taxon>
        <taxon>Rhodobacterales</taxon>
        <taxon>Roseobacteraceae</taxon>
        <taxon>Sulfitobacter</taxon>
    </lineage>
</organism>
<evidence type="ECO:0000313" key="2">
    <source>
        <dbReference type="Proteomes" id="UP001596353"/>
    </source>
</evidence>
<keyword evidence="2" id="KW-1185">Reference proteome</keyword>